<proteinExistence type="predicted"/>
<evidence type="ECO:0000313" key="1">
    <source>
        <dbReference type="EMBL" id="RHZ96343.1"/>
    </source>
</evidence>
<reference evidence="1 2" key="1">
    <citation type="submission" date="2018-08" db="EMBL/GenBank/DDBJ databases">
        <title>Draft genome sequence of Rhodobacter sphaeroides FY.</title>
        <authorList>
            <person name="Rayyan A."/>
            <person name="Meyer T.E."/>
            <person name="Kyndt J.A."/>
        </authorList>
    </citation>
    <scope>NUCLEOTIDE SEQUENCE [LARGE SCALE GENOMIC DNA]</scope>
    <source>
        <strain evidence="1 2">FY</strain>
    </source>
</reference>
<sequence length="177" mass="18396">MPVRPPSVRLAGLVLPMLAACAPGPRAVDALPADAGPRVAELARMKDANDRLDGRSAGRSAGLIAVTPKPLVTGIGFAAVAGQPGHTLNERRLMAIRAAKIEAMRDLAEQVHGLRLDARTTVRDAVAVDDQIAGAVAGTIRGARLVRVTPKGSDSYEVELALDADAVGYIVKAAQLR</sequence>
<dbReference type="RefSeq" id="WP_118999622.1">
    <property type="nucleotide sequence ID" value="NZ_QWGP01000005.1"/>
</dbReference>
<dbReference type="EMBL" id="QWGP01000005">
    <property type="protein sequence ID" value="RHZ96343.1"/>
    <property type="molecule type" value="Genomic_DNA"/>
</dbReference>
<dbReference type="PROSITE" id="PS51257">
    <property type="entry name" value="PROKAR_LIPOPROTEIN"/>
    <property type="match status" value="1"/>
</dbReference>
<protein>
    <recommendedName>
        <fullName evidence="3">LPP20 lipoprotein</fullName>
    </recommendedName>
</protein>
<comment type="caution">
    <text evidence="1">The sequence shown here is derived from an EMBL/GenBank/DDBJ whole genome shotgun (WGS) entry which is preliminary data.</text>
</comment>
<gene>
    <name evidence="1" type="ORF">D1114_06430</name>
</gene>
<dbReference type="Proteomes" id="UP000266305">
    <property type="component" value="Unassembled WGS sequence"/>
</dbReference>
<accession>A0AAX1UMJ7</accession>
<evidence type="ECO:0008006" key="3">
    <source>
        <dbReference type="Google" id="ProtNLM"/>
    </source>
</evidence>
<name>A0AAX1UMJ7_CERSP</name>
<dbReference type="AlphaFoldDB" id="A0AAX1UMJ7"/>
<organism evidence="1 2">
    <name type="scientific">Cereibacter sphaeroides</name>
    <name type="common">Rhodobacter sphaeroides</name>
    <dbReference type="NCBI Taxonomy" id="1063"/>
    <lineage>
        <taxon>Bacteria</taxon>
        <taxon>Pseudomonadati</taxon>
        <taxon>Pseudomonadota</taxon>
        <taxon>Alphaproteobacteria</taxon>
        <taxon>Rhodobacterales</taxon>
        <taxon>Paracoccaceae</taxon>
        <taxon>Cereibacter</taxon>
    </lineage>
</organism>
<evidence type="ECO:0000313" key="2">
    <source>
        <dbReference type="Proteomes" id="UP000266305"/>
    </source>
</evidence>